<protein>
    <recommendedName>
        <fullName evidence="3">Glycosyltransferase 2-like domain-containing protein</fullName>
    </recommendedName>
</protein>
<dbReference type="STRING" id="1618436.UV59_C0033G0011"/>
<proteinExistence type="predicted"/>
<accession>A0A0G1FA34</accession>
<organism evidence="1 2">
    <name type="scientific">Candidatus Gottesmanbacteria bacterium GW2011_GWA1_43_11</name>
    <dbReference type="NCBI Taxonomy" id="1618436"/>
    <lineage>
        <taxon>Bacteria</taxon>
        <taxon>Candidatus Gottesmaniibacteriota</taxon>
    </lineage>
</organism>
<gene>
    <name evidence="1" type="ORF">UV59_C0033G0011</name>
</gene>
<dbReference type="Proteomes" id="UP000034543">
    <property type="component" value="Unassembled WGS sequence"/>
</dbReference>
<dbReference type="InterPro" id="IPR029044">
    <property type="entry name" value="Nucleotide-diphossugar_trans"/>
</dbReference>
<name>A0A0G1FA34_9BACT</name>
<comment type="caution">
    <text evidence="1">The sequence shown here is derived from an EMBL/GenBank/DDBJ whole genome shotgun (WGS) entry which is preliminary data.</text>
</comment>
<evidence type="ECO:0000313" key="1">
    <source>
        <dbReference type="EMBL" id="KKS83713.1"/>
    </source>
</evidence>
<dbReference type="EMBL" id="LCFB01000033">
    <property type="protein sequence ID" value="KKS83713.1"/>
    <property type="molecule type" value="Genomic_DNA"/>
</dbReference>
<dbReference type="SUPFAM" id="SSF53448">
    <property type="entry name" value="Nucleotide-diphospho-sugar transferases"/>
    <property type="match status" value="1"/>
</dbReference>
<evidence type="ECO:0008006" key="3">
    <source>
        <dbReference type="Google" id="ProtNLM"/>
    </source>
</evidence>
<reference evidence="1 2" key="1">
    <citation type="journal article" date="2015" name="Nature">
        <title>rRNA introns, odd ribosomes, and small enigmatic genomes across a large radiation of phyla.</title>
        <authorList>
            <person name="Brown C.T."/>
            <person name="Hug L.A."/>
            <person name="Thomas B.C."/>
            <person name="Sharon I."/>
            <person name="Castelle C.J."/>
            <person name="Singh A."/>
            <person name="Wilkins M.J."/>
            <person name="Williams K.H."/>
            <person name="Banfield J.F."/>
        </authorList>
    </citation>
    <scope>NUCLEOTIDE SEQUENCE [LARGE SCALE GENOMIC DNA]</scope>
</reference>
<evidence type="ECO:0000313" key="2">
    <source>
        <dbReference type="Proteomes" id="UP000034543"/>
    </source>
</evidence>
<dbReference type="AlphaFoldDB" id="A0A0G1FA34"/>
<sequence>MRVLIGTPIHISKDYCMERWLENVSKIEYPANLLLVDNSPGFEYVKKVKAYCKKADVKNFQIVHLDFDQGMGRDEKDKRIEAAQEIIRQYVLTHDYDVWFSWECDQIIPTDTLDRLIKLLKSGNYMLVVHNAWARNNPDESNPDMGITLITRDCLKKHDFLPKRGSPQRQGGERWFKERVFRAGGNYIDVYGLINPIYHLSY</sequence>